<dbReference type="PANTHER" id="PTHR43431:SF7">
    <property type="entry name" value="OXIDOREDUCTASE, SHORT CHAIN DEHYDROGENASE_REDUCTASE FAMILY (AFU_ORTHOLOGUE AFUA_5G14000)"/>
    <property type="match status" value="1"/>
</dbReference>
<dbReference type="RefSeq" id="WP_367877826.1">
    <property type="nucleotide sequence ID" value="NZ_JBFNXX010000007.1"/>
</dbReference>
<name>A0ABV3RMB0_9RHOB</name>
<reference evidence="1 2" key="1">
    <citation type="submission" date="2024-07" db="EMBL/GenBank/DDBJ databases">
        <title>Marimonas sp.nov., isolated from tidal-flat sediment.</title>
        <authorList>
            <person name="Jayan J.N."/>
            <person name="Lee S.S."/>
        </authorList>
    </citation>
    <scope>NUCLEOTIDE SEQUENCE [LARGE SCALE GENOMIC DNA]</scope>
    <source>
        <strain evidence="1 2">MJW-29</strain>
    </source>
</reference>
<sequence length="189" mass="20315">MPGRPARTVLLDGTDEAAVAALFDDLPAPPRVAVYNPSSRVRGPVAELDAGDVRRAVEITAIGAFLTGKHAARRMLEAEPVDGVRGTILFTGASAGVKGFPQSAPFAMGKFAQRGLAESMARELHPKGIHVAWINIDGGILNLGRSEPADRPGSMLRPEAIARTYRHLIEQDRSAWSNEVAVRPWVETF</sequence>
<comment type="caution">
    <text evidence="1">The sequence shown here is derived from an EMBL/GenBank/DDBJ whole genome shotgun (WGS) entry which is preliminary data.</text>
</comment>
<gene>
    <name evidence="1" type="ORF">AB2B41_10930</name>
</gene>
<dbReference type="Gene3D" id="3.40.50.720">
    <property type="entry name" value="NAD(P)-binding Rossmann-like Domain"/>
    <property type="match status" value="1"/>
</dbReference>
<accession>A0ABV3RMB0</accession>
<evidence type="ECO:0000313" key="2">
    <source>
        <dbReference type="Proteomes" id="UP001556098"/>
    </source>
</evidence>
<dbReference type="PANTHER" id="PTHR43431">
    <property type="entry name" value="OXIDOREDUCTASE, SHORT CHAIN DEHYDROGENASE/REDUCTASE FAMILY (AFU_ORTHOLOGUE AFUA_5G14000)"/>
    <property type="match status" value="1"/>
</dbReference>
<organism evidence="1 2">
    <name type="scientific">Sulfitobacter sediminis</name>
    <dbReference type="NCBI Taxonomy" id="3234186"/>
    <lineage>
        <taxon>Bacteria</taxon>
        <taxon>Pseudomonadati</taxon>
        <taxon>Pseudomonadota</taxon>
        <taxon>Alphaproteobacteria</taxon>
        <taxon>Rhodobacterales</taxon>
        <taxon>Roseobacteraceae</taxon>
        <taxon>Sulfitobacter</taxon>
    </lineage>
</organism>
<evidence type="ECO:0000313" key="1">
    <source>
        <dbReference type="EMBL" id="MEW9920121.1"/>
    </source>
</evidence>
<dbReference type="EMBL" id="JBFNXX010000007">
    <property type="protein sequence ID" value="MEW9920121.1"/>
    <property type="molecule type" value="Genomic_DNA"/>
</dbReference>
<keyword evidence="2" id="KW-1185">Reference proteome</keyword>
<dbReference type="Proteomes" id="UP001556098">
    <property type="component" value="Unassembled WGS sequence"/>
</dbReference>
<dbReference type="InterPro" id="IPR036291">
    <property type="entry name" value="NAD(P)-bd_dom_sf"/>
</dbReference>
<dbReference type="Pfam" id="PF00106">
    <property type="entry name" value="adh_short"/>
    <property type="match status" value="1"/>
</dbReference>
<proteinExistence type="predicted"/>
<dbReference type="InterPro" id="IPR002347">
    <property type="entry name" value="SDR_fam"/>
</dbReference>
<protein>
    <submittedName>
        <fullName evidence="1">SDR family NAD(P)-dependent oxidoreductase</fullName>
    </submittedName>
</protein>
<dbReference type="SUPFAM" id="SSF51735">
    <property type="entry name" value="NAD(P)-binding Rossmann-fold domains"/>
    <property type="match status" value="1"/>
</dbReference>